<dbReference type="GO" id="GO:0032534">
    <property type="term" value="P:regulation of microvillus assembly"/>
    <property type="evidence" value="ECO:0007669"/>
    <property type="project" value="TreeGrafter"/>
</dbReference>
<dbReference type="FunFam" id="3.30.870.10:FF:000011">
    <property type="entry name" value="Phospholipase"/>
    <property type="match status" value="1"/>
</dbReference>
<keyword evidence="12" id="KW-1185">Reference proteome</keyword>
<dbReference type="InterPro" id="IPR036871">
    <property type="entry name" value="PX_dom_sf"/>
</dbReference>
<feature type="region of interest" description="Disordered" evidence="8">
    <location>
        <begin position="1"/>
        <end position="24"/>
    </location>
</feature>
<proteinExistence type="inferred from homology"/>
<comment type="similarity">
    <text evidence="2 7">Belongs to the phospholipase D family.</text>
</comment>
<accession>A0A8C1KF92</accession>
<dbReference type="GO" id="GO:0035091">
    <property type="term" value="F:phosphatidylinositol binding"/>
    <property type="evidence" value="ECO:0007669"/>
    <property type="project" value="InterPro"/>
</dbReference>
<evidence type="ECO:0000256" key="8">
    <source>
        <dbReference type="SAM" id="MobiDB-lite"/>
    </source>
</evidence>
<evidence type="ECO:0000313" key="11">
    <source>
        <dbReference type="Ensembl" id="ENSCCRP00010046187.1"/>
    </source>
</evidence>
<dbReference type="SUPFAM" id="SSF50729">
    <property type="entry name" value="PH domain-like"/>
    <property type="match status" value="1"/>
</dbReference>
<evidence type="ECO:0000256" key="2">
    <source>
        <dbReference type="ARBA" id="ARBA00008664"/>
    </source>
</evidence>
<feature type="region of interest" description="Disordered" evidence="8">
    <location>
        <begin position="454"/>
        <end position="482"/>
    </location>
</feature>
<dbReference type="InterPro" id="IPR001736">
    <property type="entry name" value="PLipase_D/transphosphatidylase"/>
</dbReference>
<dbReference type="SMART" id="SM00155">
    <property type="entry name" value="PLDc"/>
    <property type="match status" value="2"/>
</dbReference>
<evidence type="ECO:0000259" key="10">
    <source>
        <dbReference type="PROSITE" id="PS50195"/>
    </source>
</evidence>
<dbReference type="PROSITE" id="PS50035">
    <property type="entry name" value="PLD"/>
    <property type="match status" value="2"/>
</dbReference>
<dbReference type="PROSITE" id="PS50195">
    <property type="entry name" value="PX"/>
    <property type="match status" value="1"/>
</dbReference>
<dbReference type="InterPro" id="IPR025202">
    <property type="entry name" value="PLD-like_dom"/>
</dbReference>
<evidence type="ECO:0000256" key="1">
    <source>
        <dbReference type="ARBA" id="ARBA00000798"/>
    </source>
</evidence>
<sequence>MSQFSGSLDQDDLQDDPEELDLSGHTDLCGEPRNISFQAIYSFLPFKSLDGVIFLEEVPIQVQVTEVERFTSTRVLNPNLYTIELSHGDFKWKIKRRFKHFQALHQELLKFRALLKIPLPSRILCYKVFALIVFKHAYFSDYLRNILKRHLYRTHPATLEFLEVSQISFIQDLGPKGIEGLILKKSGGNTFPVCYWCGSNSVCYRWSKRWLVVKDSFVLYMRPEDGQVGTVILYDKGFHIKIGTRETGVRHGVTIENLCRALTIKCSTYRQARWWGHSIDEFSQMFGQDFLRENRHGSFTPVRENTSLKWFVNAAGYFDAIADALEGAKEEIFITAWWLSPEIFLKRPVVDGNMWRLDHVLKRKAQQGVKIFVLLYKEVEVVMGLNSEYTKKTLMGLHSNIRVIRHPDHMPSTALLWAHHEKLVVIDQSLAFLGGIDLAYGRWDDSQHRLTDVGSVRRSPQHSPALSPISCHSGGGNSDWRRRSRESRRFRLSGGFRRGLSLRSYIGSTELCGETRFWHGKDYCNFILKDWVKLNKPFDDFIDRYKTPRMPWHDIGVLVHGKAARDIARHFIQRWNFTKKRSGATCYPCLMPKSLSAPMVPAEYSGKSTQANVQVLRSVCQWSIGSKVHEESIHLAYVSAIQNSKHFIYIENQFFISCADKSIHNSIGDALTERILRAYREKKKFRVYVVMPLLPGFEGDISSGGGQAIKAIMHFNYRTMCRGERSIIERLKCVMADCWIKYISFCSLRTHADLDGRLVTELIYVHSKLMIVDDCTVIIGSANINDRSMLGKRDSEMAVVVEDTEFQPSVMDGESYQAGSFALSLREECFRLVLGLLGDNIDISDPISDRFYKDVWMVTAAKNASVYDKVFRCLPTDAVLNYKILRDYMSRPCMAIEDPAQACAELKKIRGFLVQFPLYFLSEENLFPSFNSKEGIMPIELWT</sequence>
<feature type="compositionally biased region" description="Acidic residues" evidence="8">
    <location>
        <begin position="9"/>
        <end position="21"/>
    </location>
</feature>
<dbReference type="GO" id="GO:0035556">
    <property type="term" value="P:intracellular signal transduction"/>
    <property type="evidence" value="ECO:0007669"/>
    <property type="project" value="InterPro"/>
</dbReference>
<dbReference type="Pfam" id="PF00614">
    <property type="entry name" value="PLDc"/>
    <property type="match status" value="1"/>
</dbReference>
<keyword evidence="4 7" id="KW-0378">Hydrolase</keyword>
<feature type="domain" description="PX" evidence="10">
    <location>
        <begin position="59"/>
        <end position="168"/>
    </location>
</feature>
<reference evidence="11" key="2">
    <citation type="submission" date="2025-09" db="UniProtKB">
        <authorList>
            <consortium name="Ensembl"/>
        </authorList>
    </citation>
    <scope>IDENTIFICATION</scope>
</reference>
<evidence type="ECO:0000256" key="3">
    <source>
        <dbReference type="ARBA" id="ARBA00022737"/>
    </source>
</evidence>
<feature type="domain" description="PLD phosphodiesterase" evidence="9">
    <location>
        <begin position="761"/>
        <end position="788"/>
    </location>
</feature>
<keyword evidence="5 7" id="KW-0442">Lipid degradation</keyword>
<comment type="catalytic activity">
    <reaction evidence="1 7">
        <text>a 1,2-diacyl-sn-glycero-3-phosphocholine + H2O = a 1,2-diacyl-sn-glycero-3-phosphate + choline + H(+)</text>
        <dbReference type="Rhea" id="RHEA:14445"/>
        <dbReference type="ChEBI" id="CHEBI:15354"/>
        <dbReference type="ChEBI" id="CHEBI:15377"/>
        <dbReference type="ChEBI" id="CHEBI:15378"/>
        <dbReference type="ChEBI" id="CHEBI:57643"/>
        <dbReference type="ChEBI" id="CHEBI:58608"/>
        <dbReference type="EC" id="3.1.4.4"/>
    </reaction>
</comment>
<dbReference type="InterPro" id="IPR015679">
    <property type="entry name" value="PLipase_D_fam"/>
</dbReference>
<dbReference type="Gene3D" id="3.30.870.10">
    <property type="entry name" value="Endonuclease Chain A"/>
    <property type="match status" value="3"/>
</dbReference>
<keyword evidence="3" id="KW-0677">Repeat</keyword>
<dbReference type="InterPro" id="IPR001683">
    <property type="entry name" value="PX_dom"/>
</dbReference>
<evidence type="ECO:0000256" key="6">
    <source>
        <dbReference type="ARBA" id="ARBA00023098"/>
    </source>
</evidence>
<dbReference type="PIRSF" id="PIRSF009376">
    <property type="entry name" value="Phospholipase_D_euk"/>
    <property type="match status" value="1"/>
</dbReference>
<dbReference type="Pfam" id="PF00787">
    <property type="entry name" value="PX"/>
    <property type="match status" value="1"/>
</dbReference>
<organism evidence="11 12">
    <name type="scientific">Cyprinus carpio</name>
    <name type="common">Common carp</name>
    <dbReference type="NCBI Taxonomy" id="7962"/>
    <lineage>
        <taxon>Eukaryota</taxon>
        <taxon>Metazoa</taxon>
        <taxon>Chordata</taxon>
        <taxon>Craniata</taxon>
        <taxon>Vertebrata</taxon>
        <taxon>Euteleostomi</taxon>
        <taxon>Actinopterygii</taxon>
        <taxon>Neopterygii</taxon>
        <taxon>Teleostei</taxon>
        <taxon>Ostariophysi</taxon>
        <taxon>Cypriniformes</taxon>
        <taxon>Cyprinidae</taxon>
        <taxon>Cyprininae</taxon>
        <taxon>Cyprinus</taxon>
    </lineage>
</organism>
<dbReference type="FunFam" id="3.30.870.10:FF:000005">
    <property type="entry name" value="Phospholipase"/>
    <property type="match status" value="1"/>
</dbReference>
<dbReference type="CDD" id="cd09138">
    <property type="entry name" value="PLDc_vPLD1_2_yPLD_like_1"/>
    <property type="match status" value="1"/>
</dbReference>
<evidence type="ECO:0000256" key="7">
    <source>
        <dbReference type="PIRNR" id="PIRNR009376"/>
    </source>
</evidence>
<name>A0A8C1KF92_CYPCA</name>
<reference evidence="11" key="1">
    <citation type="submission" date="2025-08" db="UniProtKB">
        <authorList>
            <consortium name="Ensembl"/>
        </authorList>
    </citation>
    <scope>IDENTIFICATION</scope>
</reference>
<feature type="domain" description="PLD phosphodiesterase" evidence="9">
    <location>
        <begin position="415"/>
        <end position="442"/>
    </location>
</feature>
<evidence type="ECO:0000313" key="12">
    <source>
        <dbReference type="Proteomes" id="UP000694427"/>
    </source>
</evidence>
<dbReference type="AlphaFoldDB" id="A0A8C1KF92"/>
<dbReference type="Proteomes" id="UP000694427">
    <property type="component" value="Unplaced"/>
</dbReference>
<dbReference type="PANTHER" id="PTHR18896:SF198">
    <property type="entry name" value="PHOSPHOLIPASE"/>
    <property type="match status" value="1"/>
</dbReference>
<keyword evidence="6" id="KW-0443">Lipid metabolism</keyword>
<evidence type="ECO:0000259" key="9">
    <source>
        <dbReference type="PROSITE" id="PS50035"/>
    </source>
</evidence>
<evidence type="ECO:0000256" key="5">
    <source>
        <dbReference type="ARBA" id="ARBA00022963"/>
    </source>
</evidence>
<dbReference type="FunFam" id="3.30.870.10:FF:000018">
    <property type="entry name" value="Phospholipase"/>
    <property type="match status" value="1"/>
</dbReference>
<dbReference type="Pfam" id="PF13091">
    <property type="entry name" value="PLDc_2"/>
    <property type="match status" value="1"/>
</dbReference>
<dbReference type="GO" id="GO:0060627">
    <property type="term" value="P:regulation of vesicle-mediated transport"/>
    <property type="evidence" value="ECO:0007669"/>
    <property type="project" value="TreeGrafter"/>
</dbReference>
<dbReference type="GO" id="GO:0004630">
    <property type="term" value="F:phospholipase D activity"/>
    <property type="evidence" value="ECO:0007669"/>
    <property type="project" value="UniProtKB-UniRule"/>
</dbReference>
<dbReference type="GO" id="GO:0009395">
    <property type="term" value="P:phospholipid catabolic process"/>
    <property type="evidence" value="ECO:0007669"/>
    <property type="project" value="TreeGrafter"/>
</dbReference>
<dbReference type="PANTHER" id="PTHR18896">
    <property type="entry name" value="PHOSPHOLIPASE D"/>
    <property type="match status" value="1"/>
</dbReference>
<dbReference type="SUPFAM" id="SSF64268">
    <property type="entry name" value="PX domain"/>
    <property type="match status" value="1"/>
</dbReference>
<dbReference type="SUPFAM" id="SSF56024">
    <property type="entry name" value="Phospholipase D/nuclease"/>
    <property type="match status" value="3"/>
</dbReference>
<dbReference type="CDD" id="cd01254">
    <property type="entry name" value="PH_PLD"/>
    <property type="match status" value="1"/>
</dbReference>
<evidence type="ECO:0000256" key="4">
    <source>
        <dbReference type="ARBA" id="ARBA00022801"/>
    </source>
</evidence>
<protein>
    <recommendedName>
        <fullName evidence="7">Phospholipase</fullName>
        <ecNumber evidence="7">3.1.4.4</ecNumber>
    </recommendedName>
</protein>
<dbReference type="SMART" id="SM00312">
    <property type="entry name" value="PX"/>
    <property type="match status" value="1"/>
</dbReference>
<dbReference type="InterPro" id="IPR016555">
    <property type="entry name" value="PLipase_D_euk"/>
</dbReference>
<dbReference type="CDD" id="cd06895">
    <property type="entry name" value="PX_PLD"/>
    <property type="match status" value="1"/>
</dbReference>
<dbReference type="EC" id="3.1.4.4" evidence="7"/>
<dbReference type="GO" id="GO:0006654">
    <property type="term" value="P:phosphatidic acid biosynthetic process"/>
    <property type="evidence" value="ECO:0007669"/>
    <property type="project" value="InterPro"/>
</dbReference>
<dbReference type="Gene3D" id="3.30.1520.10">
    <property type="entry name" value="Phox-like domain"/>
    <property type="match status" value="1"/>
</dbReference>
<dbReference type="Ensembl" id="ENSCCRT00010050611.1">
    <property type="protein sequence ID" value="ENSCCRP00010046187.1"/>
    <property type="gene ID" value="ENSCCRG00010019016.1"/>
</dbReference>